<protein>
    <submittedName>
        <fullName evidence="1">Uncharacterized protein</fullName>
    </submittedName>
</protein>
<evidence type="ECO:0000313" key="2">
    <source>
        <dbReference type="Proteomes" id="UP000319525"/>
    </source>
</evidence>
<dbReference type="AlphaFoldDB" id="A0A4Y3QNV1"/>
<name>A0A4Y3QNV1_MICTE</name>
<dbReference type="Proteomes" id="UP000319525">
    <property type="component" value="Unassembled WGS sequence"/>
</dbReference>
<organism evidence="1 2">
    <name type="scientific">Microbacterium testaceum</name>
    <name type="common">Aureobacterium testaceum</name>
    <name type="synonym">Brevibacterium testaceum</name>
    <dbReference type="NCBI Taxonomy" id="2033"/>
    <lineage>
        <taxon>Bacteria</taxon>
        <taxon>Bacillati</taxon>
        <taxon>Actinomycetota</taxon>
        <taxon>Actinomycetes</taxon>
        <taxon>Micrococcales</taxon>
        <taxon>Microbacteriaceae</taxon>
        <taxon>Microbacterium</taxon>
    </lineage>
</organism>
<evidence type="ECO:0000313" key="1">
    <source>
        <dbReference type="EMBL" id="GEB46639.1"/>
    </source>
</evidence>
<sequence>MWVDRYDATRFREYPPASAIRATFSDTRAPGHLEYTDVTTQFDTRNVLHVLTYRNAEIGPDGNEQTFEGEIHDQPAIDIYGTREASLELNLNVPRWWGNLHHDPNGLNEKASDQTLSCVNSIDLESVPLGGTCTTSG</sequence>
<accession>A0A4Y3QNV1</accession>
<reference evidence="1 2" key="1">
    <citation type="submission" date="2019-06" db="EMBL/GenBank/DDBJ databases">
        <title>Whole genome shotgun sequence of Microbacterium testaceum NBRC 12675.</title>
        <authorList>
            <person name="Hosoyama A."/>
            <person name="Uohara A."/>
            <person name="Ohji S."/>
            <person name="Ichikawa N."/>
        </authorList>
    </citation>
    <scope>NUCLEOTIDE SEQUENCE [LARGE SCALE GENOMIC DNA]</scope>
    <source>
        <strain evidence="1 2">NBRC 12675</strain>
    </source>
</reference>
<proteinExistence type="predicted"/>
<dbReference type="EMBL" id="BJML01000008">
    <property type="protein sequence ID" value="GEB46639.1"/>
    <property type="molecule type" value="Genomic_DNA"/>
</dbReference>
<comment type="caution">
    <text evidence="1">The sequence shown here is derived from an EMBL/GenBank/DDBJ whole genome shotgun (WGS) entry which is preliminary data.</text>
</comment>
<gene>
    <name evidence="1" type="ORF">MTE01_25840</name>
</gene>